<dbReference type="InterPro" id="IPR059032">
    <property type="entry name" value="WHD_DDX60"/>
</dbReference>
<dbReference type="InterPro" id="IPR052431">
    <property type="entry name" value="SKI2_subfamily_helicases"/>
</dbReference>
<feature type="compositionally biased region" description="Basic residues" evidence="5">
    <location>
        <begin position="527"/>
        <end position="537"/>
    </location>
</feature>
<dbReference type="InterPro" id="IPR001650">
    <property type="entry name" value="Helicase_C-like"/>
</dbReference>
<dbReference type="InterPro" id="IPR011545">
    <property type="entry name" value="DEAD/DEAH_box_helicase_dom"/>
</dbReference>
<dbReference type="InterPro" id="IPR014001">
    <property type="entry name" value="Helicase_ATP-bd"/>
</dbReference>
<evidence type="ECO:0000256" key="1">
    <source>
        <dbReference type="ARBA" id="ARBA00022741"/>
    </source>
</evidence>
<feature type="region of interest" description="Disordered" evidence="5">
    <location>
        <begin position="1698"/>
        <end position="1783"/>
    </location>
</feature>
<reference evidence="8" key="1">
    <citation type="journal article" date="2023" name="Mol. Phylogenet. Evol.">
        <title>Genome-scale phylogeny and comparative genomics of the fungal order Sordariales.</title>
        <authorList>
            <person name="Hensen N."/>
            <person name="Bonometti L."/>
            <person name="Westerberg I."/>
            <person name="Brannstrom I.O."/>
            <person name="Guillou S."/>
            <person name="Cros-Aarteil S."/>
            <person name="Calhoun S."/>
            <person name="Haridas S."/>
            <person name="Kuo A."/>
            <person name="Mondo S."/>
            <person name="Pangilinan J."/>
            <person name="Riley R."/>
            <person name="LaButti K."/>
            <person name="Andreopoulos B."/>
            <person name="Lipzen A."/>
            <person name="Chen C."/>
            <person name="Yan M."/>
            <person name="Daum C."/>
            <person name="Ng V."/>
            <person name="Clum A."/>
            <person name="Steindorff A."/>
            <person name="Ohm R.A."/>
            <person name="Martin F."/>
            <person name="Silar P."/>
            <person name="Natvig D.O."/>
            <person name="Lalanne C."/>
            <person name="Gautier V."/>
            <person name="Ament-Velasquez S.L."/>
            <person name="Kruys A."/>
            <person name="Hutchinson M.I."/>
            <person name="Powell A.J."/>
            <person name="Barry K."/>
            <person name="Miller A.N."/>
            <person name="Grigoriev I.V."/>
            <person name="Debuchy R."/>
            <person name="Gladieux P."/>
            <person name="Hiltunen Thoren M."/>
            <person name="Johannesson H."/>
        </authorList>
    </citation>
    <scope>NUCLEOTIDE SEQUENCE</scope>
    <source>
        <strain evidence="8">CBS 560.94</strain>
    </source>
</reference>
<dbReference type="GO" id="GO:0004386">
    <property type="term" value="F:helicase activity"/>
    <property type="evidence" value="ECO:0007669"/>
    <property type="project" value="UniProtKB-KW"/>
</dbReference>
<evidence type="ECO:0000256" key="2">
    <source>
        <dbReference type="ARBA" id="ARBA00022801"/>
    </source>
</evidence>
<keyword evidence="4" id="KW-0067">ATP-binding</keyword>
<feature type="domain" description="Helicase C-terminal" evidence="7">
    <location>
        <begin position="1194"/>
        <end position="1360"/>
    </location>
</feature>
<dbReference type="PANTHER" id="PTHR44533:SF4">
    <property type="entry name" value="DEAD_H RNA HELICASE, PUTATIVE-RELATED"/>
    <property type="match status" value="1"/>
</dbReference>
<dbReference type="SUPFAM" id="SSF52540">
    <property type="entry name" value="P-loop containing nucleoside triphosphate hydrolases"/>
    <property type="match status" value="2"/>
</dbReference>
<evidence type="ECO:0000256" key="4">
    <source>
        <dbReference type="ARBA" id="ARBA00022840"/>
    </source>
</evidence>
<dbReference type="EMBL" id="JAUEPP010000007">
    <property type="protein sequence ID" value="KAK3339599.1"/>
    <property type="molecule type" value="Genomic_DNA"/>
</dbReference>
<evidence type="ECO:0000256" key="3">
    <source>
        <dbReference type="ARBA" id="ARBA00022806"/>
    </source>
</evidence>
<organism evidence="8 9">
    <name type="scientific">Neurospora tetraspora</name>
    <dbReference type="NCBI Taxonomy" id="94610"/>
    <lineage>
        <taxon>Eukaryota</taxon>
        <taxon>Fungi</taxon>
        <taxon>Dikarya</taxon>
        <taxon>Ascomycota</taxon>
        <taxon>Pezizomycotina</taxon>
        <taxon>Sordariomycetes</taxon>
        <taxon>Sordariomycetidae</taxon>
        <taxon>Sordariales</taxon>
        <taxon>Sordariaceae</taxon>
        <taxon>Neurospora</taxon>
    </lineage>
</organism>
<evidence type="ECO:0000259" key="6">
    <source>
        <dbReference type="PROSITE" id="PS51192"/>
    </source>
</evidence>
<accession>A0AAE0J9K7</accession>
<dbReference type="Pfam" id="PF00270">
    <property type="entry name" value="DEAD"/>
    <property type="match status" value="1"/>
</dbReference>
<dbReference type="PROSITE" id="PS51192">
    <property type="entry name" value="HELICASE_ATP_BIND_1"/>
    <property type="match status" value="1"/>
</dbReference>
<feature type="region of interest" description="Disordered" evidence="5">
    <location>
        <begin position="1164"/>
        <end position="1196"/>
    </location>
</feature>
<dbReference type="InterPro" id="IPR055124">
    <property type="entry name" value="PIN-like_DDX60"/>
</dbReference>
<evidence type="ECO:0008006" key="10">
    <source>
        <dbReference type="Google" id="ProtNLM"/>
    </source>
</evidence>
<comment type="caution">
    <text evidence="8">The sequence shown here is derived from an EMBL/GenBank/DDBJ whole genome shotgun (WGS) entry which is preliminary data.</text>
</comment>
<keyword evidence="2" id="KW-0378">Hydrolase</keyword>
<evidence type="ECO:0000313" key="8">
    <source>
        <dbReference type="EMBL" id="KAK3339599.1"/>
    </source>
</evidence>
<feature type="compositionally biased region" description="Acidic residues" evidence="5">
    <location>
        <begin position="1740"/>
        <end position="1752"/>
    </location>
</feature>
<dbReference type="Pfam" id="PF00271">
    <property type="entry name" value="Helicase_C"/>
    <property type="match status" value="1"/>
</dbReference>
<name>A0AAE0J9K7_9PEZI</name>
<dbReference type="GO" id="GO:0016787">
    <property type="term" value="F:hydrolase activity"/>
    <property type="evidence" value="ECO:0007669"/>
    <property type="project" value="UniProtKB-KW"/>
</dbReference>
<dbReference type="InterPro" id="IPR027417">
    <property type="entry name" value="P-loop_NTPase"/>
</dbReference>
<dbReference type="SMART" id="SM00490">
    <property type="entry name" value="HELICc"/>
    <property type="match status" value="1"/>
</dbReference>
<keyword evidence="3" id="KW-0347">Helicase</keyword>
<dbReference type="RefSeq" id="XP_062678959.1">
    <property type="nucleotide sequence ID" value="XM_062823195.1"/>
</dbReference>
<feature type="domain" description="Helicase ATP-binding" evidence="6">
    <location>
        <begin position="742"/>
        <end position="915"/>
    </location>
</feature>
<dbReference type="GeneID" id="87860349"/>
<dbReference type="GO" id="GO:0005524">
    <property type="term" value="F:ATP binding"/>
    <property type="evidence" value="ECO:0007669"/>
    <property type="project" value="UniProtKB-KW"/>
</dbReference>
<dbReference type="CDD" id="cd18795">
    <property type="entry name" value="SF2_C_Ski2"/>
    <property type="match status" value="1"/>
</dbReference>
<dbReference type="PROSITE" id="PS51194">
    <property type="entry name" value="HELICASE_CTER"/>
    <property type="match status" value="1"/>
</dbReference>
<evidence type="ECO:0000256" key="5">
    <source>
        <dbReference type="SAM" id="MobiDB-lite"/>
    </source>
</evidence>
<evidence type="ECO:0000313" key="9">
    <source>
        <dbReference type="Proteomes" id="UP001278500"/>
    </source>
</evidence>
<proteinExistence type="predicted"/>
<sequence>MAGPDHSSESPGDGPDATDDRLKSWFRSLSPTKVDIVGDFAGKERFAIHGEALLAHCLHTMKVDFDYGFQILHAVHAVETLLLRLRDRGCNFHILWFNREYQLSIPTETSAEITYKYQLTRKILIQHFAHAQNDKQLVFSFVFTSLGGDSVTRYLEEHHPHFFLGSDGTTPWWTGGPQLLTPLHMLYRINSAGYHVACVEHLEFKSSRAFLLIASPRGAQRPLNGDAFSPIPDTSPVEDNIGDRLGGLIKTHNLTAREIISLYSLAHVLGQYAPDAGEATEIGQQVTVLLLQLVFMRHCSITGRSFEPQGSGLDLGNAANSFICSLSEPAQRVLNSWGSGPFTNSAWDAFDLFDGRLYLALLRSSHNINLSSALHEEFIQLGALLEHLCGYNVTAKWPANLTDTDGGEARLKNADRQPDQSVPSLSVLPFSHPVLDEFLTSVHLRTEAVISSPVDHKVHKELTHWHNQRPIDPKQPTKAPGFRARRRNQRFMADIIAYSASLTGASGKIIEPEIVVVRSSVEQSKPASRHAVNKGKKQANSNKPLKKSGKQKALEEAELRRAAKFQDKSPAIITFWKERCLEFSKEASLVKRYLRVEKYLLGLSPVHLSVIGAEVSLYLCHVLRQTQGRYNPAAMTHSSVLAMLWSQIQETAKLTMTEEVHTLVTRVLQSFKLPLYKIPAPLPKRKLPFEFLDIVNGDLLPPGKSSLDFQLESCGPFLERSFDSAPDPRVPFEPDAWQRKVLDAIDENKSLLVVAPTSAGKTFISFYAMKKILEANNDDVLVYIAPTKALVNQIAAEIQARFSKRYDQEARSVWAIHTRDYRINNVKGCQILVTVPDILQILLLAPSNATGPASFARRIKMIIFDEVHCIGQSEDGIVWEQLLLLAPCPIIALSATVANPLEFRDWLFNAQKAKGFDLEMVVHSSRYSDLRKFIHDPSPGTYEFAGFEPVERLPFPGLDSDCESPLPFLFLHPIAGIIDRSRDTLNDASLEPRDCIELWRHMTKHQNGQYQVPKSLDPEKMLPSLVKKSDVTKWESALKDVLANWMLDPNSPFDELRNHLRGERFARLSSTYGQPESIDLPPSQCGPIVSRRSIFSLVTDLRSHGALPAILFNYDRVGCETILRELNDTLEAAEAAYKQHNPQWLKKLAAFEEWKKYRETAKMKEAKMKETKKTRSRNDDDDGAMSKGDRTRDEANRELSVWDSFDPEGPLQQYSFADNTKLSQGELNARLKSLRADTVRPWILDALYRGIGVHHAGMNRQYRQIVEVLFRKGFLTVVVATGTLAMGLNMPCKTVVFTGDSVFLTALNYRQASGRAGRRGFDLLGNVVFHGLHPHRVLEIMSAKLPDLRGQFPTSVTLILRLFILLHGTQNSEFAANAVKGLLTQSRLCLGGPDAKMSIAHHLRFSIDYLRREHLLSENGVPLNFSGLVGHLSYTENAVFAFHALLKDGYFHDLSYSNRSREDIILEIMLVLSHLFCRHACPQHKDKQFLERVHRSPSVGILPDLPQKASEVLERHNQQTLSIFQNYVSSYANQHLTGTPDNCLPFTEYKVDSVYAQPMLDLSTVLPSSDSPRPPTVVRSPFSALSGFTDEFHTIHELCETVRAGVFLEESAVPYIPIAPKETDGVPWNAYLYDFFKHGDMEALKHVNMIKGGDVWYHLKDFSLILSTIVTSFANFLELPNADGDFGFEEEDELEIADDDGPLLSGDEGNGMRNDVCGAPAPPQKEQKKNKAKKKVVAESWDDESSDEDTEDDTKTANHGDDSWSSSASGYPQAPRWADNGGPSLMEIFRNFSALQREFEEKFHKTFA</sequence>
<evidence type="ECO:0000259" key="7">
    <source>
        <dbReference type="PROSITE" id="PS51194"/>
    </source>
</evidence>
<feature type="region of interest" description="Disordered" evidence="5">
    <location>
        <begin position="525"/>
        <end position="553"/>
    </location>
</feature>
<feature type="compositionally biased region" description="Basic and acidic residues" evidence="5">
    <location>
        <begin position="1187"/>
        <end position="1196"/>
    </location>
</feature>
<dbReference type="Gene3D" id="3.40.50.300">
    <property type="entry name" value="P-loop containing nucleotide triphosphate hydrolases"/>
    <property type="match status" value="2"/>
</dbReference>
<keyword evidence="9" id="KW-1185">Reference proteome</keyword>
<dbReference type="SMART" id="SM00487">
    <property type="entry name" value="DEXDc"/>
    <property type="match status" value="1"/>
</dbReference>
<dbReference type="Proteomes" id="UP001278500">
    <property type="component" value="Unassembled WGS sequence"/>
</dbReference>
<feature type="compositionally biased region" description="Basic and acidic residues" evidence="5">
    <location>
        <begin position="1164"/>
        <end position="1178"/>
    </location>
</feature>
<protein>
    <recommendedName>
        <fullName evidence="10">DEAD/DEAH box helicase</fullName>
    </recommendedName>
</protein>
<keyword evidence="1" id="KW-0547">Nucleotide-binding</keyword>
<dbReference type="Pfam" id="PF23002">
    <property type="entry name" value="PIN-like_DDX60"/>
    <property type="match status" value="1"/>
</dbReference>
<dbReference type="FunFam" id="3.40.50.300:FF:001039">
    <property type="entry name" value="ATP-dependent RNA helicase DDX60"/>
    <property type="match status" value="1"/>
</dbReference>
<dbReference type="Pfam" id="PF26076">
    <property type="entry name" value="WHD_DDX60"/>
    <property type="match status" value="1"/>
</dbReference>
<feature type="compositionally biased region" description="Basic and acidic residues" evidence="5">
    <location>
        <begin position="1753"/>
        <end position="1762"/>
    </location>
</feature>
<reference evidence="8" key="2">
    <citation type="submission" date="2023-06" db="EMBL/GenBank/DDBJ databases">
        <authorList>
            <consortium name="Lawrence Berkeley National Laboratory"/>
            <person name="Haridas S."/>
            <person name="Hensen N."/>
            <person name="Bonometti L."/>
            <person name="Westerberg I."/>
            <person name="Brannstrom I.O."/>
            <person name="Guillou S."/>
            <person name="Cros-Aarteil S."/>
            <person name="Calhoun S."/>
            <person name="Kuo A."/>
            <person name="Mondo S."/>
            <person name="Pangilinan J."/>
            <person name="Riley R."/>
            <person name="Labutti K."/>
            <person name="Andreopoulos B."/>
            <person name="Lipzen A."/>
            <person name="Chen C."/>
            <person name="Yanf M."/>
            <person name="Daum C."/>
            <person name="Ng V."/>
            <person name="Clum A."/>
            <person name="Steindorff A."/>
            <person name="Ohm R."/>
            <person name="Martin F."/>
            <person name="Silar P."/>
            <person name="Natvig D."/>
            <person name="Lalanne C."/>
            <person name="Gautier V."/>
            <person name="Ament-Velasquez S.L."/>
            <person name="Kruys A."/>
            <person name="Hutchinson M.I."/>
            <person name="Powell A.J."/>
            <person name="Barry K."/>
            <person name="Miller A.N."/>
            <person name="Grigoriev I.V."/>
            <person name="Debuchy R."/>
            <person name="Gladieux P."/>
            <person name="Thoren M.H."/>
            <person name="Johannesson H."/>
        </authorList>
    </citation>
    <scope>NUCLEOTIDE SEQUENCE</scope>
    <source>
        <strain evidence="8">CBS 560.94</strain>
    </source>
</reference>
<dbReference type="PANTHER" id="PTHR44533">
    <property type="entry name" value="DEAD/H RNA HELICASE, PUTATIVE-RELATED"/>
    <property type="match status" value="1"/>
</dbReference>
<dbReference type="GO" id="GO:0003676">
    <property type="term" value="F:nucleic acid binding"/>
    <property type="evidence" value="ECO:0007669"/>
    <property type="project" value="InterPro"/>
</dbReference>
<gene>
    <name evidence="8" type="ORF">B0H65DRAFT_304390</name>
</gene>
<dbReference type="GO" id="GO:0005737">
    <property type="term" value="C:cytoplasm"/>
    <property type="evidence" value="ECO:0007669"/>
    <property type="project" value="TreeGrafter"/>
</dbReference>